<organism evidence="14 15">
    <name type="scientific">Bradyrhizobium nitroreducens</name>
    <dbReference type="NCBI Taxonomy" id="709803"/>
    <lineage>
        <taxon>Bacteria</taxon>
        <taxon>Pseudomonadati</taxon>
        <taxon>Pseudomonadota</taxon>
        <taxon>Alphaproteobacteria</taxon>
        <taxon>Hyphomicrobiales</taxon>
        <taxon>Nitrobacteraceae</taxon>
        <taxon>Bradyrhizobium</taxon>
    </lineage>
</organism>
<dbReference type="GO" id="GO:0015252">
    <property type="term" value="F:proton channel activity"/>
    <property type="evidence" value="ECO:0007669"/>
    <property type="project" value="InterPro"/>
</dbReference>
<feature type="transmembrane region" description="Helical" evidence="13">
    <location>
        <begin position="185"/>
        <end position="201"/>
    </location>
</feature>
<keyword evidence="15" id="KW-1185">Reference proteome</keyword>
<evidence type="ECO:0000256" key="3">
    <source>
        <dbReference type="ARBA" id="ARBA00022448"/>
    </source>
</evidence>
<keyword evidence="3" id="KW-0813">Transport</keyword>
<evidence type="ECO:0000313" key="15">
    <source>
        <dbReference type="Proteomes" id="UP000228930"/>
    </source>
</evidence>
<keyword evidence="7" id="KW-0630">Potassium</keyword>
<feature type="transmembrane region" description="Helical" evidence="13">
    <location>
        <begin position="26"/>
        <end position="43"/>
    </location>
</feature>
<feature type="transmembrane region" description="Helical" evidence="13">
    <location>
        <begin position="63"/>
        <end position="83"/>
    </location>
</feature>
<feature type="transmembrane region" description="Helical" evidence="13">
    <location>
        <begin position="95"/>
        <end position="115"/>
    </location>
</feature>
<evidence type="ECO:0000256" key="6">
    <source>
        <dbReference type="ARBA" id="ARBA00022826"/>
    </source>
</evidence>
<gene>
    <name evidence="14" type="ORF">TSA1_15985</name>
</gene>
<evidence type="ECO:0000256" key="5">
    <source>
        <dbReference type="ARBA" id="ARBA00022692"/>
    </source>
</evidence>
<dbReference type="EMBL" id="LFJC01000003">
    <property type="protein sequence ID" value="PIT02092.1"/>
    <property type="molecule type" value="Genomic_DNA"/>
</dbReference>
<dbReference type="Proteomes" id="UP000228930">
    <property type="component" value="Unassembled WGS sequence"/>
</dbReference>
<keyword evidence="4" id="KW-0633">Potassium transport</keyword>
<keyword evidence="10 13" id="KW-0472">Membrane</keyword>
<evidence type="ECO:0000313" key="14">
    <source>
        <dbReference type="EMBL" id="PIT02092.1"/>
    </source>
</evidence>
<evidence type="ECO:0000256" key="12">
    <source>
        <dbReference type="ARBA" id="ARBA00034430"/>
    </source>
</evidence>
<feature type="transmembrane region" description="Helical" evidence="13">
    <location>
        <begin position="127"/>
        <end position="147"/>
    </location>
</feature>
<name>A0A2M6UBU3_9BRAD</name>
<evidence type="ECO:0000256" key="4">
    <source>
        <dbReference type="ARBA" id="ARBA00022538"/>
    </source>
</evidence>
<keyword evidence="11" id="KW-0407">Ion channel</keyword>
<evidence type="ECO:0000256" key="13">
    <source>
        <dbReference type="SAM" id="Phobius"/>
    </source>
</evidence>
<evidence type="ECO:0000256" key="1">
    <source>
        <dbReference type="ARBA" id="ARBA00004141"/>
    </source>
</evidence>
<dbReference type="GO" id="GO:0005267">
    <property type="term" value="F:potassium channel activity"/>
    <property type="evidence" value="ECO:0007669"/>
    <property type="project" value="UniProtKB-KW"/>
</dbReference>
<keyword evidence="9" id="KW-0406">Ion transport</keyword>
<evidence type="ECO:0000256" key="9">
    <source>
        <dbReference type="ARBA" id="ARBA00023065"/>
    </source>
</evidence>
<keyword evidence="5 13" id="KW-0812">Transmembrane</keyword>
<dbReference type="Pfam" id="PF06736">
    <property type="entry name" value="TMEM175"/>
    <property type="match status" value="1"/>
</dbReference>
<evidence type="ECO:0000256" key="8">
    <source>
        <dbReference type="ARBA" id="ARBA00022989"/>
    </source>
</evidence>
<dbReference type="GO" id="GO:0016020">
    <property type="term" value="C:membrane"/>
    <property type="evidence" value="ECO:0007669"/>
    <property type="project" value="UniProtKB-SubCell"/>
</dbReference>
<comment type="similarity">
    <text evidence="2">Belongs to the TMEM175 family.</text>
</comment>
<evidence type="ECO:0000256" key="11">
    <source>
        <dbReference type="ARBA" id="ARBA00023303"/>
    </source>
</evidence>
<keyword evidence="6" id="KW-0631">Potassium channel</keyword>
<keyword evidence="8 13" id="KW-1133">Transmembrane helix</keyword>
<comment type="catalytic activity">
    <reaction evidence="12">
        <text>K(+)(in) = K(+)(out)</text>
        <dbReference type="Rhea" id="RHEA:29463"/>
        <dbReference type="ChEBI" id="CHEBI:29103"/>
    </reaction>
</comment>
<evidence type="ECO:0000256" key="10">
    <source>
        <dbReference type="ARBA" id="ARBA00023136"/>
    </source>
</evidence>
<dbReference type="AlphaFoldDB" id="A0A2M6UBU3"/>
<reference evidence="14 15" key="1">
    <citation type="submission" date="2015-06" db="EMBL/GenBank/DDBJ databases">
        <title>Comparative genome analysis of nirS-carrying Bradyrhizobium sp. strains.</title>
        <authorList>
            <person name="Ishii S."/>
            <person name="Jang J."/>
            <person name="Nishizawa T."/>
            <person name="Senoo K."/>
        </authorList>
    </citation>
    <scope>NUCLEOTIDE SEQUENCE [LARGE SCALE GENOMIC DNA]</scope>
    <source>
        <strain evidence="14 15">TSA1</strain>
    </source>
</reference>
<proteinExistence type="inferred from homology"/>
<evidence type="ECO:0000256" key="7">
    <source>
        <dbReference type="ARBA" id="ARBA00022958"/>
    </source>
</evidence>
<evidence type="ECO:0000256" key="2">
    <source>
        <dbReference type="ARBA" id="ARBA00006920"/>
    </source>
</evidence>
<sequence>MTDSNFESKPELKPELKPEQFEMRRLESLSNTIFGVAMTLLAYDLPKAAVFTGAPDWNDLARVYSGKLIGFALSFIIAGVFWISHHRRLAGQPVGSRGAVMLNLFFLLSIVLLPVTNGLYTNYPLSSAVAVLYGLHLSAIAGLNAWLWWRILGGWSHEIMASLFPLLVFIPGTIVAAFAPHAAPFLWFIAFGGLLIQRFYGARTGPGA</sequence>
<accession>A0A2M6UBU3</accession>
<dbReference type="RefSeq" id="WP_100177290.1">
    <property type="nucleotide sequence ID" value="NZ_LFJC01000003.1"/>
</dbReference>
<protein>
    <submittedName>
        <fullName evidence="14">Membrane protein</fullName>
    </submittedName>
</protein>
<dbReference type="InterPro" id="IPR010617">
    <property type="entry name" value="TMEM175-like"/>
</dbReference>
<comment type="subcellular location">
    <subcellularLocation>
        <location evidence="1">Membrane</location>
        <topology evidence="1">Multi-pass membrane protein</topology>
    </subcellularLocation>
</comment>
<comment type="caution">
    <text evidence="14">The sequence shown here is derived from an EMBL/GenBank/DDBJ whole genome shotgun (WGS) entry which is preliminary data.</text>
</comment>
<feature type="transmembrane region" description="Helical" evidence="13">
    <location>
        <begin position="159"/>
        <end position="179"/>
    </location>
</feature>